<evidence type="ECO:0000256" key="1">
    <source>
        <dbReference type="ARBA" id="ARBA00004651"/>
    </source>
</evidence>
<protein>
    <submittedName>
        <fullName evidence="7">Ribonuclease BN</fullName>
        <ecNumber evidence="7">3.1.-.-</ecNumber>
    </submittedName>
</protein>
<keyword evidence="5 6" id="KW-0472">Membrane</keyword>
<keyword evidence="2" id="KW-1003">Cell membrane</keyword>
<proteinExistence type="predicted"/>
<reference evidence="7" key="1">
    <citation type="submission" date="2020-02" db="EMBL/GenBank/DDBJ databases">
        <authorList>
            <person name="Meier V. D."/>
        </authorList>
    </citation>
    <scope>NUCLEOTIDE SEQUENCE</scope>
    <source>
        <strain evidence="7">AVDCRST_MAG41</strain>
    </source>
</reference>
<organism evidence="7">
    <name type="scientific">uncultured Mycobacteriales bacterium</name>
    <dbReference type="NCBI Taxonomy" id="581187"/>
    <lineage>
        <taxon>Bacteria</taxon>
        <taxon>Bacillati</taxon>
        <taxon>Actinomycetota</taxon>
        <taxon>Actinomycetes</taxon>
        <taxon>Mycobacteriales</taxon>
        <taxon>environmental samples</taxon>
    </lineage>
</organism>
<evidence type="ECO:0000256" key="4">
    <source>
        <dbReference type="ARBA" id="ARBA00022989"/>
    </source>
</evidence>
<sequence>MSLAGRLDRFQRRHPTAGYPLAVIYKFVDDQGNYLTAMITYYAFLSLFPLLLLLTSILGFALHDDPELQDRVLDSALSRLPVIGQQLGENVQSLRGSAVAVVVGLLGGLYGSLGVVQAAQNAFNEVWAVPRNSRPNPIMARLRSLGMLLVLALGAIASTVLSALSSVADRIGDAEVDSGLRVVFALGAVVLNVALLAFAFRWLTAESVPTRGVLPGAIGAAVIWQVLQSVGTYYLGNTLRGTSATYGLFGVVLGLLVWLYLSAFAVVLGAEVNAVLARRLWPRSLLTPFTDDVTLTRGDRAAYASYAQTERYKGFQKVDVTFDQEPPPEDEPGRRRPP</sequence>
<evidence type="ECO:0000256" key="6">
    <source>
        <dbReference type="SAM" id="Phobius"/>
    </source>
</evidence>
<dbReference type="NCBIfam" id="TIGR00765">
    <property type="entry name" value="yihY_not_rbn"/>
    <property type="match status" value="1"/>
</dbReference>
<keyword evidence="4 6" id="KW-1133">Transmembrane helix</keyword>
<dbReference type="Pfam" id="PF03631">
    <property type="entry name" value="Virul_fac_BrkB"/>
    <property type="match status" value="1"/>
</dbReference>
<keyword evidence="7" id="KW-0378">Hydrolase</keyword>
<dbReference type="PANTHER" id="PTHR30213">
    <property type="entry name" value="INNER MEMBRANE PROTEIN YHJD"/>
    <property type="match status" value="1"/>
</dbReference>
<evidence type="ECO:0000256" key="3">
    <source>
        <dbReference type="ARBA" id="ARBA00022692"/>
    </source>
</evidence>
<dbReference type="GO" id="GO:0005886">
    <property type="term" value="C:plasma membrane"/>
    <property type="evidence" value="ECO:0007669"/>
    <property type="project" value="UniProtKB-SubCell"/>
</dbReference>
<evidence type="ECO:0000256" key="2">
    <source>
        <dbReference type="ARBA" id="ARBA00022475"/>
    </source>
</evidence>
<name>A0A6J4I8D4_9ACTN</name>
<dbReference type="AlphaFoldDB" id="A0A6J4I8D4"/>
<feature type="transmembrane region" description="Helical" evidence="6">
    <location>
        <begin position="246"/>
        <end position="270"/>
    </location>
</feature>
<feature type="transmembrane region" description="Helical" evidence="6">
    <location>
        <begin position="212"/>
        <end position="234"/>
    </location>
</feature>
<dbReference type="EC" id="3.1.-.-" evidence="7"/>
<feature type="transmembrane region" description="Helical" evidence="6">
    <location>
        <begin position="180"/>
        <end position="200"/>
    </location>
</feature>
<dbReference type="GO" id="GO:0016787">
    <property type="term" value="F:hydrolase activity"/>
    <property type="evidence" value="ECO:0007669"/>
    <property type="project" value="UniProtKB-KW"/>
</dbReference>
<keyword evidence="3 6" id="KW-0812">Transmembrane</keyword>
<gene>
    <name evidence="7" type="ORF">AVDCRST_MAG41-1651</name>
</gene>
<feature type="transmembrane region" description="Helical" evidence="6">
    <location>
        <begin position="39"/>
        <end position="62"/>
    </location>
</feature>
<evidence type="ECO:0000313" key="7">
    <source>
        <dbReference type="EMBL" id="CAA9244937.1"/>
    </source>
</evidence>
<evidence type="ECO:0000256" key="5">
    <source>
        <dbReference type="ARBA" id="ARBA00023136"/>
    </source>
</evidence>
<accession>A0A6J4I8D4</accession>
<dbReference type="InterPro" id="IPR017039">
    <property type="entry name" value="Virul_fac_BrkB"/>
</dbReference>
<dbReference type="PANTHER" id="PTHR30213:SF1">
    <property type="entry name" value="INNER MEMBRANE PROTEIN YHJD"/>
    <property type="match status" value="1"/>
</dbReference>
<feature type="transmembrane region" description="Helical" evidence="6">
    <location>
        <begin position="145"/>
        <end position="168"/>
    </location>
</feature>
<comment type="subcellular location">
    <subcellularLocation>
        <location evidence="1">Cell membrane</location>
        <topology evidence="1">Multi-pass membrane protein</topology>
    </subcellularLocation>
</comment>
<dbReference type="EMBL" id="CADCTP010000149">
    <property type="protein sequence ID" value="CAA9244937.1"/>
    <property type="molecule type" value="Genomic_DNA"/>
</dbReference>